<dbReference type="AlphaFoldDB" id="A0A9K3DFJ1"/>
<reference evidence="1" key="1">
    <citation type="journal article" date="2017" name="Nature">
        <title>The sunflower genome provides insights into oil metabolism, flowering and Asterid evolution.</title>
        <authorList>
            <person name="Badouin H."/>
            <person name="Gouzy J."/>
            <person name="Grassa C.J."/>
            <person name="Murat F."/>
            <person name="Staton S.E."/>
            <person name="Cottret L."/>
            <person name="Lelandais-Briere C."/>
            <person name="Owens G.L."/>
            <person name="Carrere S."/>
            <person name="Mayjonade B."/>
            <person name="Legrand L."/>
            <person name="Gill N."/>
            <person name="Kane N.C."/>
            <person name="Bowers J.E."/>
            <person name="Hubner S."/>
            <person name="Bellec A."/>
            <person name="Berard A."/>
            <person name="Berges H."/>
            <person name="Blanchet N."/>
            <person name="Boniface M.C."/>
            <person name="Brunel D."/>
            <person name="Catrice O."/>
            <person name="Chaidir N."/>
            <person name="Claudel C."/>
            <person name="Donnadieu C."/>
            <person name="Faraut T."/>
            <person name="Fievet G."/>
            <person name="Helmstetter N."/>
            <person name="King M."/>
            <person name="Knapp S.J."/>
            <person name="Lai Z."/>
            <person name="Le Paslier M.C."/>
            <person name="Lippi Y."/>
            <person name="Lorenzon L."/>
            <person name="Mandel J.R."/>
            <person name="Marage G."/>
            <person name="Marchand G."/>
            <person name="Marquand E."/>
            <person name="Bret-Mestries E."/>
            <person name="Morien E."/>
            <person name="Nambeesan S."/>
            <person name="Nguyen T."/>
            <person name="Pegot-Espagnet P."/>
            <person name="Pouilly N."/>
            <person name="Raftis F."/>
            <person name="Sallet E."/>
            <person name="Schiex T."/>
            <person name="Thomas J."/>
            <person name="Vandecasteele C."/>
            <person name="Vares D."/>
            <person name="Vear F."/>
            <person name="Vautrin S."/>
            <person name="Crespi M."/>
            <person name="Mangin B."/>
            <person name="Burke J.M."/>
            <person name="Salse J."/>
            <person name="Munos S."/>
            <person name="Vincourt P."/>
            <person name="Rieseberg L.H."/>
            <person name="Langlade N.B."/>
        </authorList>
    </citation>
    <scope>NUCLEOTIDE SEQUENCE</scope>
    <source>
        <tissue evidence="1">Leaves</tissue>
    </source>
</reference>
<dbReference type="Gramene" id="mRNA:HanXRQr2_Chr17g0786461">
    <property type="protein sequence ID" value="mRNA:HanXRQr2_Chr17g0786461"/>
    <property type="gene ID" value="HanXRQr2_Chr17g0786461"/>
</dbReference>
<keyword evidence="2" id="KW-1185">Reference proteome</keyword>
<organism evidence="1 2">
    <name type="scientific">Helianthus annuus</name>
    <name type="common">Common sunflower</name>
    <dbReference type="NCBI Taxonomy" id="4232"/>
    <lineage>
        <taxon>Eukaryota</taxon>
        <taxon>Viridiplantae</taxon>
        <taxon>Streptophyta</taxon>
        <taxon>Embryophyta</taxon>
        <taxon>Tracheophyta</taxon>
        <taxon>Spermatophyta</taxon>
        <taxon>Magnoliopsida</taxon>
        <taxon>eudicotyledons</taxon>
        <taxon>Gunneridae</taxon>
        <taxon>Pentapetalae</taxon>
        <taxon>asterids</taxon>
        <taxon>campanulids</taxon>
        <taxon>Asterales</taxon>
        <taxon>Asteraceae</taxon>
        <taxon>Asteroideae</taxon>
        <taxon>Heliantheae alliance</taxon>
        <taxon>Heliantheae</taxon>
        <taxon>Helianthus</taxon>
    </lineage>
</organism>
<dbReference type="EMBL" id="MNCJ02000332">
    <property type="protein sequence ID" value="KAF5754010.1"/>
    <property type="molecule type" value="Genomic_DNA"/>
</dbReference>
<dbReference type="Proteomes" id="UP000215914">
    <property type="component" value="Unassembled WGS sequence"/>
</dbReference>
<name>A0A9K3DFJ1_HELAN</name>
<comment type="caution">
    <text evidence="1">The sequence shown here is derived from an EMBL/GenBank/DDBJ whole genome shotgun (WGS) entry which is preliminary data.</text>
</comment>
<protein>
    <submittedName>
        <fullName evidence="1">Uncharacterized protein</fullName>
    </submittedName>
</protein>
<proteinExistence type="predicted"/>
<evidence type="ECO:0000313" key="2">
    <source>
        <dbReference type="Proteomes" id="UP000215914"/>
    </source>
</evidence>
<reference evidence="1" key="2">
    <citation type="submission" date="2020-06" db="EMBL/GenBank/DDBJ databases">
        <title>Helianthus annuus Genome sequencing and assembly Release 2.</title>
        <authorList>
            <person name="Gouzy J."/>
            <person name="Langlade N."/>
            <person name="Munos S."/>
        </authorList>
    </citation>
    <scope>NUCLEOTIDE SEQUENCE</scope>
    <source>
        <tissue evidence="1">Leaves</tissue>
    </source>
</reference>
<accession>A0A9K3DFJ1</accession>
<evidence type="ECO:0000313" key="1">
    <source>
        <dbReference type="EMBL" id="KAF5754010.1"/>
    </source>
</evidence>
<sequence>MHEFGYPALTSSQLFMVANHHRFPSCSQFCGSHPLSFQPFWLTNYKCRRVTNHTEQTKVITEGTGELAV</sequence>
<gene>
    <name evidence="1" type="ORF">HanXRQr2_Chr17g0786461</name>
</gene>